<proteinExistence type="predicted"/>
<accession>A0A4C1TKT0</accession>
<dbReference type="Proteomes" id="UP000299102">
    <property type="component" value="Unassembled WGS sequence"/>
</dbReference>
<comment type="caution">
    <text evidence="1">The sequence shown here is derived from an EMBL/GenBank/DDBJ whole genome shotgun (WGS) entry which is preliminary data.</text>
</comment>
<organism evidence="1 2">
    <name type="scientific">Eumeta variegata</name>
    <name type="common">Bagworm moth</name>
    <name type="synonym">Eumeta japonica</name>
    <dbReference type="NCBI Taxonomy" id="151549"/>
    <lineage>
        <taxon>Eukaryota</taxon>
        <taxon>Metazoa</taxon>
        <taxon>Ecdysozoa</taxon>
        <taxon>Arthropoda</taxon>
        <taxon>Hexapoda</taxon>
        <taxon>Insecta</taxon>
        <taxon>Pterygota</taxon>
        <taxon>Neoptera</taxon>
        <taxon>Endopterygota</taxon>
        <taxon>Lepidoptera</taxon>
        <taxon>Glossata</taxon>
        <taxon>Ditrysia</taxon>
        <taxon>Tineoidea</taxon>
        <taxon>Psychidae</taxon>
        <taxon>Oiketicinae</taxon>
        <taxon>Eumeta</taxon>
    </lineage>
</organism>
<gene>
    <name evidence="1" type="ORF">EVAR_92197_1</name>
</gene>
<name>A0A4C1TKT0_EUMVA</name>
<protein>
    <submittedName>
        <fullName evidence="1">Uncharacterized protein</fullName>
    </submittedName>
</protein>
<evidence type="ECO:0000313" key="2">
    <source>
        <dbReference type="Proteomes" id="UP000299102"/>
    </source>
</evidence>
<evidence type="ECO:0000313" key="1">
    <source>
        <dbReference type="EMBL" id="GBP15189.1"/>
    </source>
</evidence>
<keyword evidence="2" id="KW-1185">Reference proteome</keyword>
<reference evidence="1 2" key="1">
    <citation type="journal article" date="2019" name="Commun. Biol.">
        <title>The bagworm genome reveals a unique fibroin gene that provides high tensile strength.</title>
        <authorList>
            <person name="Kono N."/>
            <person name="Nakamura H."/>
            <person name="Ohtoshi R."/>
            <person name="Tomita M."/>
            <person name="Numata K."/>
            <person name="Arakawa K."/>
        </authorList>
    </citation>
    <scope>NUCLEOTIDE SEQUENCE [LARGE SCALE GENOMIC DNA]</scope>
</reference>
<sequence length="146" mass="16583">MTALKTVPIVLQASATMTVDRRRNEVEQLFITLPIVYDRACAEMLHRCSNRKHVAGDVIFIAFQDRAASVRVEARHNLTYNMRHINAGRSLILFRYSNRKLRSRNDAVEKRSQHLWSTLATCVMLAMITDVVLRDKALVESGGAIS</sequence>
<dbReference type="EMBL" id="BGZK01000070">
    <property type="protein sequence ID" value="GBP15189.1"/>
    <property type="molecule type" value="Genomic_DNA"/>
</dbReference>
<dbReference type="AlphaFoldDB" id="A0A4C1TKT0"/>